<keyword evidence="4" id="KW-1185">Reference proteome</keyword>
<dbReference type="PRINTS" id="PR00682">
    <property type="entry name" value="IPNSYNTHASE"/>
</dbReference>
<evidence type="ECO:0000259" key="2">
    <source>
        <dbReference type="Pfam" id="PF14226"/>
    </source>
</evidence>
<protein>
    <submittedName>
        <fullName evidence="3">Clavaminate synthase-like protein</fullName>
    </submittedName>
</protein>
<dbReference type="AlphaFoldDB" id="A0A165F206"/>
<dbReference type="InterPro" id="IPR044861">
    <property type="entry name" value="IPNS-like_FE2OG_OXY"/>
</dbReference>
<evidence type="ECO:0000313" key="4">
    <source>
        <dbReference type="Proteomes" id="UP000076871"/>
    </source>
</evidence>
<dbReference type="InterPro" id="IPR050231">
    <property type="entry name" value="Iron_ascorbate_oxido_reductase"/>
</dbReference>
<evidence type="ECO:0000259" key="1">
    <source>
        <dbReference type="Pfam" id="PF03171"/>
    </source>
</evidence>
<reference evidence="3 4" key="1">
    <citation type="journal article" date="2016" name="Mol. Biol. Evol.">
        <title>Comparative Genomics of Early-Diverging Mushroom-Forming Fungi Provides Insights into the Origins of Lignocellulose Decay Capabilities.</title>
        <authorList>
            <person name="Nagy L.G."/>
            <person name="Riley R."/>
            <person name="Tritt A."/>
            <person name="Adam C."/>
            <person name="Daum C."/>
            <person name="Floudas D."/>
            <person name="Sun H."/>
            <person name="Yadav J.S."/>
            <person name="Pangilinan J."/>
            <person name="Larsson K.H."/>
            <person name="Matsuura K."/>
            <person name="Barry K."/>
            <person name="Labutti K."/>
            <person name="Kuo R."/>
            <person name="Ohm R.A."/>
            <person name="Bhattacharya S.S."/>
            <person name="Shirouzu T."/>
            <person name="Yoshinaga Y."/>
            <person name="Martin F.M."/>
            <person name="Grigoriev I.V."/>
            <person name="Hibbett D.S."/>
        </authorList>
    </citation>
    <scope>NUCLEOTIDE SEQUENCE [LARGE SCALE GENOMIC DNA]</scope>
    <source>
        <strain evidence="3 4">93-53</strain>
    </source>
</reference>
<dbReference type="InterPro" id="IPR027443">
    <property type="entry name" value="IPNS-like_sf"/>
</dbReference>
<feature type="domain" description="Isopenicillin N synthase-like Fe(2+) 2OG dioxygenase" evidence="1">
    <location>
        <begin position="190"/>
        <end position="277"/>
    </location>
</feature>
<dbReference type="RefSeq" id="XP_040765947.1">
    <property type="nucleotide sequence ID" value="XM_040904185.1"/>
</dbReference>
<feature type="domain" description="Non-haem dioxygenase N-terminal" evidence="2">
    <location>
        <begin position="27"/>
        <end position="135"/>
    </location>
</feature>
<proteinExistence type="predicted"/>
<dbReference type="InParanoid" id="A0A165F206"/>
<dbReference type="OrthoDB" id="406156at2759"/>
<gene>
    <name evidence="3" type="ORF">LAESUDRAFT_649572</name>
</gene>
<dbReference type="Pfam" id="PF14226">
    <property type="entry name" value="DIOX_N"/>
    <property type="match status" value="1"/>
</dbReference>
<dbReference type="Proteomes" id="UP000076871">
    <property type="component" value="Unassembled WGS sequence"/>
</dbReference>
<dbReference type="PANTHER" id="PTHR47990">
    <property type="entry name" value="2-OXOGLUTARATE (2OG) AND FE(II)-DEPENDENT OXYGENASE SUPERFAMILY PROTEIN-RELATED"/>
    <property type="match status" value="1"/>
</dbReference>
<accession>A0A165F206</accession>
<dbReference type="Gene3D" id="2.60.120.330">
    <property type="entry name" value="B-lactam Antibiotic, Isopenicillin N Synthase, Chain"/>
    <property type="match status" value="1"/>
</dbReference>
<organism evidence="3 4">
    <name type="scientific">Laetiporus sulphureus 93-53</name>
    <dbReference type="NCBI Taxonomy" id="1314785"/>
    <lineage>
        <taxon>Eukaryota</taxon>
        <taxon>Fungi</taxon>
        <taxon>Dikarya</taxon>
        <taxon>Basidiomycota</taxon>
        <taxon>Agaricomycotina</taxon>
        <taxon>Agaricomycetes</taxon>
        <taxon>Polyporales</taxon>
        <taxon>Laetiporus</taxon>
    </lineage>
</organism>
<dbReference type="GeneID" id="63821215"/>
<dbReference type="SUPFAM" id="SSF51197">
    <property type="entry name" value="Clavaminate synthase-like"/>
    <property type="match status" value="1"/>
</dbReference>
<dbReference type="EMBL" id="KV427616">
    <property type="protein sequence ID" value="KZT08207.1"/>
    <property type="molecule type" value="Genomic_DNA"/>
</dbReference>
<dbReference type="Pfam" id="PF03171">
    <property type="entry name" value="2OG-FeII_Oxy"/>
    <property type="match status" value="1"/>
</dbReference>
<dbReference type="STRING" id="1314785.A0A165F206"/>
<evidence type="ECO:0000313" key="3">
    <source>
        <dbReference type="EMBL" id="KZT08207.1"/>
    </source>
</evidence>
<sequence>MPSTVLPPVPHNERLPTTAEDLDWADIPIIDLANFGTDDGRAALAVQVRHAMSNEGFFYVINHGLTQAQNDRIFDIADVPFSVVPEDEKKIYTGDFEKLGKYLGYKARQHWHIDGGVHDQLEQYNIDRDVTRDEHPRALQPFLPELDAFNKFCHHSVLEPILRLLALGLELAEDTFVNIHGFDANNETSVRFIKYYPRSQEEEKITRNVWLKGHTDTGSVSILWSQPISALQMLSPDGKWRWVKHIDNAVVVNAGDVLEFLSGGFYKATIHRVVQPPVDQRGYPRVGVFYFAKTNDDVKLVPYTESPVLQEYGIKRRIEDADAPTMLQWRSGRARAYGISKLEKKENNIEEEVIAGVVVRHYN</sequence>
<dbReference type="InterPro" id="IPR026992">
    <property type="entry name" value="DIOX_N"/>
</dbReference>
<name>A0A165F206_9APHY</name>